<reference evidence="2" key="1">
    <citation type="journal article" date="2019" name="Int. J. Syst. Evol. Microbiol.">
        <title>The Global Catalogue of Microorganisms (GCM) 10K type strain sequencing project: providing services to taxonomists for standard genome sequencing and annotation.</title>
        <authorList>
            <consortium name="The Broad Institute Genomics Platform"/>
            <consortium name="The Broad Institute Genome Sequencing Center for Infectious Disease"/>
            <person name="Wu L."/>
            <person name="Ma J."/>
        </authorList>
    </citation>
    <scope>NUCLEOTIDE SEQUENCE [LARGE SCALE GENOMIC DNA]</scope>
    <source>
        <strain evidence="2">CGMCC 1.12477</strain>
    </source>
</reference>
<organism evidence="1 2">
    <name type="scientific">Lacimonas salitolerans</name>
    <dbReference type="NCBI Taxonomy" id="1323750"/>
    <lineage>
        <taxon>Bacteria</taxon>
        <taxon>Pseudomonadati</taxon>
        <taxon>Pseudomonadota</taxon>
        <taxon>Alphaproteobacteria</taxon>
        <taxon>Rhodobacterales</taxon>
        <taxon>Paracoccaceae</taxon>
        <taxon>Lacimonas</taxon>
    </lineage>
</organism>
<proteinExistence type="predicted"/>
<evidence type="ECO:0000313" key="1">
    <source>
        <dbReference type="EMBL" id="MFD1511193.1"/>
    </source>
</evidence>
<dbReference type="RefSeq" id="WP_379918133.1">
    <property type="nucleotide sequence ID" value="NZ_JBHUDD010000155.1"/>
</dbReference>
<gene>
    <name evidence="1" type="ORF">ACFTOW_17570</name>
</gene>
<protein>
    <submittedName>
        <fullName evidence="1">Uncharacterized protein</fullName>
    </submittedName>
</protein>
<evidence type="ECO:0000313" key="2">
    <source>
        <dbReference type="Proteomes" id="UP001597186"/>
    </source>
</evidence>
<dbReference type="EMBL" id="JBHUDD010000155">
    <property type="protein sequence ID" value="MFD1511193.1"/>
    <property type="molecule type" value="Genomic_DNA"/>
</dbReference>
<name>A0ABW4EMX0_9RHOB</name>
<accession>A0ABW4EMX0</accession>
<keyword evidence="2" id="KW-1185">Reference proteome</keyword>
<comment type="caution">
    <text evidence="1">The sequence shown here is derived from an EMBL/GenBank/DDBJ whole genome shotgun (WGS) entry which is preliminary data.</text>
</comment>
<sequence>MVISTKNPETGRHELVLVAPEGFDVATAQRSLAAAMAPPAKPQLAKWLATLSAITISRPRDELDAGLIMAIYSERLAAYPADVVEHVLLRERWKFFPAIAELEEACDALSSRRRAIASLLAQGRVRCGEPHHQPDRGPRMSPEARQRIMAEVWPEAAEQDARGPWRSAVAQTCEAAGRIPEQETT</sequence>
<dbReference type="Proteomes" id="UP001597186">
    <property type="component" value="Unassembled WGS sequence"/>
</dbReference>